<feature type="transmembrane region" description="Helical" evidence="6">
    <location>
        <begin position="21"/>
        <end position="42"/>
    </location>
</feature>
<reference evidence="8" key="1">
    <citation type="journal article" date="2019" name="Int. J. Syst. Evol. Microbiol.">
        <title>The Global Catalogue of Microorganisms (GCM) 10K type strain sequencing project: providing services to taxonomists for standard genome sequencing and annotation.</title>
        <authorList>
            <consortium name="The Broad Institute Genomics Platform"/>
            <consortium name="The Broad Institute Genome Sequencing Center for Infectious Disease"/>
            <person name="Wu L."/>
            <person name="Ma J."/>
        </authorList>
    </citation>
    <scope>NUCLEOTIDE SEQUENCE [LARGE SCALE GENOMIC DNA]</scope>
    <source>
        <strain evidence="8">CECT 8288</strain>
    </source>
</reference>
<evidence type="ECO:0000256" key="3">
    <source>
        <dbReference type="ARBA" id="ARBA00022692"/>
    </source>
</evidence>
<protein>
    <submittedName>
        <fullName evidence="7">Prepilin-type N-terminal cleavage/methylation domain-containing protein</fullName>
    </submittedName>
</protein>
<evidence type="ECO:0000313" key="8">
    <source>
        <dbReference type="Proteomes" id="UP001595710"/>
    </source>
</evidence>
<comment type="caution">
    <text evidence="7">The sequence shown here is derived from an EMBL/GenBank/DDBJ whole genome shotgun (WGS) entry which is preliminary data.</text>
</comment>
<keyword evidence="4 6" id="KW-1133">Transmembrane helix</keyword>
<keyword evidence="5 6" id="KW-0472">Membrane</keyword>
<dbReference type="NCBIfam" id="TIGR02532">
    <property type="entry name" value="IV_pilin_GFxxxE"/>
    <property type="match status" value="1"/>
</dbReference>
<evidence type="ECO:0000256" key="5">
    <source>
        <dbReference type="ARBA" id="ARBA00023136"/>
    </source>
</evidence>
<keyword evidence="8" id="KW-1185">Reference proteome</keyword>
<gene>
    <name evidence="7" type="ORF">ACFOND_06390</name>
</gene>
<keyword evidence="3 6" id="KW-0812">Transmembrane</keyword>
<organism evidence="7 8">
    <name type="scientific">Reinekea marina</name>
    <dbReference type="NCBI Taxonomy" id="1310421"/>
    <lineage>
        <taxon>Bacteria</taxon>
        <taxon>Pseudomonadati</taxon>
        <taxon>Pseudomonadota</taxon>
        <taxon>Gammaproteobacteria</taxon>
        <taxon>Oceanospirillales</taxon>
        <taxon>Saccharospirillaceae</taxon>
        <taxon>Reinekea</taxon>
    </lineage>
</organism>
<dbReference type="InterPro" id="IPR002416">
    <property type="entry name" value="T2SS_protein-GspH"/>
</dbReference>
<evidence type="ECO:0000256" key="6">
    <source>
        <dbReference type="SAM" id="Phobius"/>
    </source>
</evidence>
<evidence type="ECO:0000256" key="1">
    <source>
        <dbReference type="ARBA" id="ARBA00004167"/>
    </source>
</evidence>
<dbReference type="EMBL" id="JBHRYN010000008">
    <property type="protein sequence ID" value="MFC3701267.1"/>
    <property type="molecule type" value="Genomic_DNA"/>
</dbReference>
<keyword evidence="2" id="KW-0488">Methylation</keyword>
<dbReference type="InterPro" id="IPR012902">
    <property type="entry name" value="N_methyl_site"/>
</dbReference>
<evidence type="ECO:0000256" key="2">
    <source>
        <dbReference type="ARBA" id="ARBA00022481"/>
    </source>
</evidence>
<dbReference type="RefSeq" id="WP_290282730.1">
    <property type="nucleotide sequence ID" value="NZ_JAUFQI010000001.1"/>
</dbReference>
<sequence>MSMEGLPLLPFNSQAILKQKGVTLVELIIAMVIISIAAVAILQTLGSQTVRNVDPMIQSQAQMLARQYLEEVSGKSFFDGSADPRLNSGLSRTQINNGVVDQSRAGAPSRVTWDNIYEYDGYTQSGLQDVYGNALTEFTNFSVDIEVDISSTVSINGDSNSATANCPPKYMAITVTITDPRGNNTALSGYRARYWQSPSSWGC</sequence>
<dbReference type="Proteomes" id="UP001595710">
    <property type="component" value="Unassembled WGS sequence"/>
</dbReference>
<dbReference type="Pfam" id="PF07963">
    <property type="entry name" value="N_methyl"/>
    <property type="match status" value="1"/>
</dbReference>
<dbReference type="PRINTS" id="PR00885">
    <property type="entry name" value="BCTERIALGSPH"/>
</dbReference>
<comment type="subcellular location">
    <subcellularLocation>
        <location evidence="1">Membrane</location>
        <topology evidence="1">Single-pass membrane protein</topology>
    </subcellularLocation>
</comment>
<name>A0ABV7WQE3_9GAMM</name>
<evidence type="ECO:0000313" key="7">
    <source>
        <dbReference type="EMBL" id="MFC3701267.1"/>
    </source>
</evidence>
<dbReference type="PROSITE" id="PS00409">
    <property type="entry name" value="PROKAR_NTER_METHYL"/>
    <property type="match status" value="1"/>
</dbReference>
<accession>A0ABV7WQE3</accession>
<evidence type="ECO:0000256" key="4">
    <source>
        <dbReference type="ARBA" id="ARBA00022989"/>
    </source>
</evidence>
<proteinExistence type="predicted"/>